<comment type="caution">
    <text evidence="2">The sequence shown here is derived from an EMBL/GenBank/DDBJ whole genome shotgun (WGS) entry which is preliminary data.</text>
</comment>
<organism evidence="2 3">
    <name type="scientific">Dreissena polymorpha</name>
    <name type="common">Zebra mussel</name>
    <name type="synonym">Mytilus polymorpha</name>
    <dbReference type="NCBI Taxonomy" id="45954"/>
    <lineage>
        <taxon>Eukaryota</taxon>
        <taxon>Metazoa</taxon>
        <taxon>Spiralia</taxon>
        <taxon>Lophotrochozoa</taxon>
        <taxon>Mollusca</taxon>
        <taxon>Bivalvia</taxon>
        <taxon>Autobranchia</taxon>
        <taxon>Heteroconchia</taxon>
        <taxon>Euheterodonta</taxon>
        <taxon>Imparidentia</taxon>
        <taxon>Neoheterodontei</taxon>
        <taxon>Myida</taxon>
        <taxon>Dreissenoidea</taxon>
        <taxon>Dreissenidae</taxon>
        <taxon>Dreissena</taxon>
    </lineage>
</organism>
<gene>
    <name evidence="2" type="ORF">DPMN_047067</name>
</gene>
<evidence type="ECO:0000256" key="1">
    <source>
        <dbReference type="SAM" id="MobiDB-lite"/>
    </source>
</evidence>
<reference evidence="2" key="1">
    <citation type="journal article" date="2019" name="bioRxiv">
        <title>The Genome of the Zebra Mussel, Dreissena polymorpha: A Resource for Invasive Species Research.</title>
        <authorList>
            <person name="McCartney M.A."/>
            <person name="Auch B."/>
            <person name="Kono T."/>
            <person name="Mallez S."/>
            <person name="Zhang Y."/>
            <person name="Obille A."/>
            <person name="Becker A."/>
            <person name="Abrahante J.E."/>
            <person name="Garbe J."/>
            <person name="Badalamenti J.P."/>
            <person name="Herman A."/>
            <person name="Mangelson H."/>
            <person name="Liachko I."/>
            <person name="Sullivan S."/>
            <person name="Sone E.D."/>
            <person name="Koren S."/>
            <person name="Silverstein K.A.T."/>
            <person name="Beckman K.B."/>
            <person name="Gohl D.M."/>
        </authorList>
    </citation>
    <scope>NUCLEOTIDE SEQUENCE</scope>
    <source>
        <strain evidence="2">Duluth1</strain>
        <tissue evidence="2">Whole animal</tissue>
    </source>
</reference>
<keyword evidence="3" id="KW-1185">Reference proteome</keyword>
<evidence type="ECO:0000313" key="2">
    <source>
        <dbReference type="EMBL" id="KAH3740361.1"/>
    </source>
</evidence>
<dbReference type="AlphaFoldDB" id="A0A9D4D9Q0"/>
<accession>A0A9D4D9Q0</accession>
<reference evidence="2" key="2">
    <citation type="submission" date="2020-11" db="EMBL/GenBank/DDBJ databases">
        <authorList>
            <person name="McCartney M.A."/>
            <person name="Auch B."/>
            <person name="Kono T."/>
            <person name="Mallez S."/>
            <person name="Becker A."/>
            <person name="Gohl D.M."/>
            <person name="Silverstein K.A.T."/>
            <person name="Koren S."/>
            <person name="Bechman K.B."/>
            <person name="Herman A."/>
            <person name="Abrahante J.E."/>
            <person name="Garbe J."/>
        </authorList>
    </citation>
    <scope>NUCLEOTIDE SEQUENCE</scope>
    <source>
        <strain evidence="2">Duluth1</strain>
        <tissue evidence="2">Whole animal</tissue>
    </source>
</reference>
<name>A0A9D4D9Q0_DREPO</name>
<proteinExistence type="predicted"/>
<protein>
    <submittedName>
        <fullName evidence="2">Uncharacterized protein</fullName>
    </submittedName>
</protein>
<sequence length="51" mass="5546">MHRLAQKRARDGGSADGGSRLGWVPSEGVSSVCMTNSWSNYDERTYAHSSS</sequence>
<dbReference type="EMBL" id="JAIWYP010000011">
    <property type="protein sequence ID" value="KAH3740361.1"/>
    <property type="molecule type" value="Genomic_DNA"/>
</dbReference>
<evidence type="ECO:0000313" key="3">
    <source>
        <dbReference type="Proteomes" id="UP000828390"/>
    </source>
</evidence>
<dbReference type="Proteomes" id="UP000828390">
    <property type="component" value="Unassembled WGS sequence"/>
</dbReference>
<feature type="region of interest" description="Disordered" evidence="1">
    <location>
        <begin position="1"/>
        <end position="27"/>
    </location>
</feature>